<dbReference type="AlphaFoldDB" id="A0A4Y7JGR0"/>
<dbReference type="EMBL" id="CM010718">
    <property type="protein sequence ID" value="RZC59121.1"/>
    <property type="molecule type" value="Genomic_DNA"/>
</dbReference>
<dbReference type="Proteomes" id="UP000316621">
    <property type="component" value="Chromosome 4"/>
</dbReference>
<gene>
    <name evidence="1" type="ORF">C5167_006433</name>
</gene>
<keyword evidence="2" id="KW-1185">Reference proteome</keyword>
<organism evidence="1 2">
    <name type="scientific">Papaver somniferum</name>
    <name type="common">Opium poppy</name>
    <dbReference type="NCBI Taxonomy" id="3469"/>
    <lineage>
        <taxon>Eukaryota</taxon>
        <taxon>Viridiplantae</taxon>
        <taxon>Streptophyta</taxon>
        <taxon>Embryophyta</taxon>
        <taxon>Tracheophyta</taxon>
        <taxon>Spermatophyta</taxon>
        <taxon>Magnoliopsida</taxon>
        <taxon>Ranunculales</taxon>
        <taxon>Papaveraceae</taxon>
        <taxon>Papaveroideae</taxon>
        <taxon>Papaver</taxon>
    </lineage>
</organism>
<protein>
    <submittedName>
        <fullName evidence="1">Uncharacterized protein</fullName>
    </submittedName>
</protein>
<name>A0A4Y7JGR0_PAPSO</name>
<accession>A0A4Y7JGR0</accession>
<dbReference type="Gramene" id="RZC59121">
    <property type="protein sequence ID" value="RZC59121"/>
    <property type="gene ID" value="C5167_006433"/>
</dbReference>
<proteinExistence type="predicted"/>
<reference evidence="1 2" key="1">
    <citation type="journal article" date="2018" name="Science">
        <title>The opium poppy genome and morphinan production.</title>
        <authorList>
            <person name="Guo L."/>
            <person name="Winzer T."/>
            <person name="Yang X."/>
            <person name="Li Y."/>
            <person name="Ning Z."/>
            <person name="He Z."/>
            <person name="Teodor R."/>
            <person name="Lu Y."/>
            <person name="Bowser T.A."/>
            <person name="Graham I.A."/>
            <person name="Ye K."/>
        </authorList>
    </citation>
    <scope>NUCLEOTIDE SEQUENCE [LARGE SCALE GENOMIC DNA]</scope>
    <source>
        <strain evidence="2">cv. HN1</strain>
        <tissue evidence="1">Leaves</tissue>
    </source>
</reference>
<dbReference type="STRING" id="3469.A0A4Y7JGR0"/>
<evidence type="ECO:0000313" key="1">
    <source>
        <dbReference type="EMBL" id="RZC59121.1"/>
    </source>
</evidence>
<dbReference type="SUPFAM" id="SSF54277">
    <property type="entry name" value="CAD &amp; PB1 domains"/>
    <property type="match status" value="1"/>
</dbReference>
<feature type="non-terminal residue" evidence="1">
    <location>
        <position position="259"/>
    </location>
</feature>
<sequence>MGSFSGLAAGIKPALNFEVEGSFGAVNDMATTMVQKFWDSALVISGTNAAAISCSESAFMASDSVEPGMSYPFLGLGNSFAFKFEDHKGYLHLLNCSTVNLEELVSTCEDDEGNKVLLTTDSELAGAIIHAPTTGTTGIVDYTNNDEMKYVVVSKNSMTEFRYTFSEAYIQVKEYDSKNCQIQEGKLEIEPGNLDWHVLPVMRSNFGFAFDEVGLLKRIQVNICINMLSYLYDYSLSYDKLGHFNIKHCMSRTIFNSLH</sequence>
<evidence type="ECO:0000313" key="2">
    <source>
        <dbReference type="Proteomes" id="UP000316621"/>
    </source>
</evidence>